<dbReference type="Proteomes" id="UP000010716">
    <property type="component" value="Unassembled WGS sequence"/>
</dbReference>
<dbReference type="Pfam" id="PF24755">
    <property type="entry name" value="SpoVR_C"/>
    <property type="match status" value="1"/>
</dbReference>
<dbReference type="Pfam" id="PF04293">
    <property type="entry name" value="SpoVR"/>
    <property type="match status" value="1"/>
</dbReference>
<dbReference type="PANTHER" id="PTHR30029">
    <property type="entry name" value="STAGE V SPORULATION PROTEIN R"/>
    <property type="match status" value="1"/>
</dbReference>
<protein>
    <submittedName>
        <fullName evidence="3">SpoVR family protein</fullName>
    </submittedName>
</protein>
<feature type="domain" description="SpoVR protein-like N-terminal" evidence="1">
    <location>
        <begin position="6"/>
        <end position="402"/>
    </location>
</feature>
<dbReference type="Proteomes" id="UP000825179">
    <property type="component" value="Chromosome"/>
</dbReference>
<sequence>MTPEEKKELERAIAEITEIAEGFGLDFYPMRYEICPADIIYTFGAYGMPTRYSHWSFGKSFHKMKLQYDLGLSKIYELVINSNPCYAFLLEGNSLIQNKLIVAHVLAHCDFFKNNIRFSNTSRDMVESMAASAERIRAYEIEYGKYEVEKFLDAVLAIQEHIDPSLLRPRLTLDQHKKGKEKQQQAKPKKKGIYDDLWALEELNKKPESKPRFSSRKRFPEQPEKDLMLFLEEHSPELEDWQRDIMTMLREEMLYFWPQLETKIMNEGWASYWHVRILRELDLSEEEAIEFAKLNASVLAPSRTSINPYYLGYKMFEDIEKRWDNPAKEEQERFGRKPGQGRNKIFEVREMESDISFLRNYLTKELVEELDLYVFQRKGNEYTITDKDWEQVRDQLVSMRINGGFPYIMVEDADYGRKGELMLKHYYEGIELDLKYLEKTLPYVYQLWGRPVHLQTVIDNKHALFSYDGERTHRRFL</sequence>
<reference evidence="3 5" key="1">
    <citation type="journal article" date="2011" name="J. Bacteriol.">
        <title>Draft genome sequence of the thermoalkaliphilic Caldalkalibacillus thermarum strain TA2.A1.</title>
        <authorList>
            <person name="Kalamorz F."/>
            <person name="Keis S."/>
            <person name="McMillan D.G."/>
            <person name="Olsson K."/>
            <person name="Stanton J.A."/>
            <person name="Stockwell P."/>
            <person name="Black M.A."/>
            <person name="Klingeman D.M."/>
            <person name="Land M.L."/>
            <person name="Han C.S."/>
            <person name="Martin S.L."/>
            <person name="Becher S.A."/>
            <person name="Peddie C.J."/>
            <person name="Morgan H.W."/>
            <person name="Matthies D."/>
            <person name="Preiss L."/>
            <person name="Meier T."/>
            <person name="Brown S.D."/>
            <person name="Cook G.M."/>
        </authorList>
    </citation>
    <scope>NUCLEOTIDE SEQUENCE [LARGE SCALE GENOMIC DNA]</scope>
    <source>
        <strain evidence="3 5">TA2.A1</strain>
    </source>
</reference>
<reference evidence="4 6" key="2">
    <citation type="journal article" date="2020" name="Extremophiles">
        <title>Genomic analysis of Caldalkalibacillus thermarum TA2.A1 reveals aerobic alkaliphilic metabolism and evolutionary hallmarks linking alkaliphilic bacteria and plant life.</title>
        <authorList>
            <person name="de Jong S.I."/>
            <person name="van den Broek M.A."/>
            <person name="Merkel A.Y."/>
            <person name="de la Torre Cortes P."/>
            <person name="Kalamorz F."/>
            <person name="Cook G.M."/>
            <person name="van Loosdrecht M.C.M."/>
            <person name="McMillan D.G.G."/>
        </authorList>
    </citation>
    <scope>NUCLEOTIDE SEQUENCE [LARGE SCALE GENOMIC DNA]</scope>
    <source>
        <strain evidence="4 6">TA2.A1</strain>
    </source>
</reference>
<organism evidence="3 5">
    <name type="scientific">Caldalkalibacillus thermarum (strain TA2.A1)</name>
    <dbReference type="NCBI Taxonomy" id="986075"/>
    <lineage>
        <taxon>Bacteria</taxon>
        <taxon>Bacillati</taxon>
        <taxon>Bacillota</taxon>
        <taxon>Bacilli</taxon>
        <taxon>Bacillales</taxon>
        <taxon>Bacillaceae</taxon>
        <taxon>Caldalkalibacillus</taxon>
    </lineage>
</organism>
<feature type="domain" description="SpoVR-like C-terminal" evidence="2">
    <location>
        <begin position="406"/>
        <end position="457"/>
    </location>
</feature>
<dbReference type="KEGG" id="cthu:HUR95_05740"/>
<dbReference type="InterPro" id="IPR007390">
    <property type="entry name" value="Spore_V_R"/>
</dbReference>
<reference evidence="4" key="3">
    <citation type="submission" date="2021-08" db="EMBL/GenBank/DDBJ databases">
        <authorList>
            <person name="de Jong S."/>
            <person name="van den Broek M."/>
            <person name="Merkel A."/>
            <person name="de la Torre Cortes P."/>
            <person name="Kalamorz F."/>
            <person name="Cook G."/>
            <person name="van Loosdrecht M."/>
            <person name="McMillan D."/>
        </authorList>
    </citation>
    <scope>NUCLEOTIDE SEQUENCE</scope>
    <source>
        <strain evidence="4">TA2.A1</strain>
    </source>
</reference>
<dbReference type="InterPro" id="IPR057008">
    <property type="entry name" value="SpoVR-like_C"/>
</dbReference>
<dbReference type="RefSeq" id="WP_007504744.1">
    <property type="nucleotide sequence ID" value="NZ_AFCE01000138.1"/>
</dbReference>
<accession>F5L780</accession>
<dbReference type="EMBL" id="AFCE01000138">
    <property type="protein sequence ID" value="EGL82801.1"/>
    <property type="molecule type" value="Genomic_DNA"/>
</dbReference>
<dbReference type="InterPro" id="IPR056174">
    <property type="entry name" value="SpoVR_N"/>
</dbReference>
<keyword evidence="6" id="KW-1185">Reference proteome</keyword>
<evidence type="ECO:0000313" key="4">
    <source>
        <dbReference type="EMBL" id="QZT34772.1"/>
    </source>
</evidence>
<evidence type="ECO:0000313" key="6">
    <source>
        <dbReference type="Proteomes" id="UP000825179"/>
    </source>
</evidence>
<dbReference type="EMBL" id="CP082237">
    <property type="protein sequence ID" value="QZT34772.1"/>
    <property type="molecule type" value="Genomic_DNA"/>
</dbReference>
<evidence type="ECO:0000313" key="5">
    <source>
        <dbReference type="Proteomes" id="UP000010716"/>
    </source>
</evidence>
<dbReference type="PANTHER" id="PTHR30029:SF2">
    <property type="entry name" value="STAGE V SPORULATION PROTEIN R"/>
    <property type="match status" value="1"/>
</dbReference>
<gene>
    <name evidence="3" type="ORF">CathTA2_1685</name>
    <name evidence="4" type="ORF">HUR95_05740</name>
</gene>
<dbReference type="OrthoDB" id="9784270at2"/>
<evidence type="ECO:0000259" key="1">
    <source>
        <dbReference type="Pfam" id="PF04293"/>
    </source>
</evidence>
<proteinExistence type="predicted"/>
<evidence type="ECO:0000259" key="2">
    <source>
        <dbReference type="Pfam" id="PF24755"/>
    </source>
</evidence>
<dbReference type="AlphaFoldDB" id="F5L780"/>
<name>F5L780_CALTT</name>
<dbReference type="eggNOG" id="COG2719">
    <property type="taxonomic scope" value="Bacteria"/>
</dbReference>
<evidence type="ECO:0000313" key="3">
    <source>
        <dbReference type="EMBL" id="EGL82801.1"/>
    </source>
</evidence>